<dbReference type="PANTHER" id="PTHR11669:SF0">
    <property type="entry name" value="PROTEIN STICHEL-LIKE 2"/>
    <property type="match status" value="1"/>
</dbReference>
<keyword evidence="2 9" id="KW-0235">DNA replication</keyword>
<dbReference type="SMART" id="SM00382">
    <property type="entry name" value="AAA"/>
    <property type="match status" value="1"/>
</dbReference>
<dbReference type="Gene3D" id="1.10.8.60">
    <property type="match status" value="1"/>
</dbReference>
<comment type="function">
    <text evidence="9">DNA polymerase III is a complex, multichain enzyme responsible for most of the replicative synthesis in bacteria. This DNA polymerase also exhibits 3' to 5' exonuclease activity.</text>
</comment>
<dbReference type="GO" id="GO:0003887">
    <property type="term" value="F:DNA-directed DNA polymerase activity"/>
    <property type="evidence" value="ECO:0007669"/>
    <property type="project" value="UniProtKB-KW"/>
</dbReference>
<dbReference type="NCBIfam" id="TIGR02397">
    <property type="entry name" value="dnaX_nterm"/>
    <property type="match status" value="1"/>
</dbReference>
<comment type="subunit">
    <text evidence="9">DNA polymerase III contains a core (composed of alpha, epsilon and theta chains) that associates with a tau subunit. This core dimerizes to form the POLIII' complex. PolIII' associates with the gamma complex (composed of gamma, delta, delta', psi and chi chains) and with the beta chain to form the complete DNA polymerase III complex.</text>
</comment>
<evidence type="ECO:0000313" key="12">
    <source>
        <dbReference type="Proteomes" id="UP000177395"/>
    </source>
</evidence>
<evidence type="ECO:0000256" key="3">
    <source>
        <dbReference type="ARBA" id="ARBA00022723"/>
    </source>
</evidence>
<keyword evidence="3" id="KW-0479">Metal-binding</keyword>
<dbReference type="InterPro" id="IPR022754">
    <property type="entry name" value="DNA_pol_III_gamma-3"/>
</dbReference>
<reference evidence="11 12" key="1">
    <citation type="journal article" date="2016" name="Nat. Commun.">
        <title>Thousands of microbial genomes shed light on interconnected biogeochemical processes in an aquifer system.</title>
        <authorList>
            <person name="Anantharaman K."/>
            <person name="Brown C.T."/>
            <person name="Hug L.A."/>
            <person name="Sharon I."/>
            <person name="Castelle C.J."/>
            <person name="Probst A.J."/>
            <person name="Thomas B.C."/>
            <person name="Singh A."/>
            <person name="Wilkins M.J."/>
            <person name="Karaoz U."/>
            <person name="Brodie E.L."/>
            <person name="Williams K.H."/>
            <person name="Hubbard S.S."/>
            <person name="Banfield J.F."/>
        </authorList>
    </citation>
    <scope>NUCLEOTIDE SEQUENCE [LARGE SCALE GENOMIC DNA]</scope>
</reference>
<sequence length="346" mass="37642">MSESAVLYRKYRPSKFAEVRDQDHIVSVLEGAIKKKTIPHALLFCGGRGTGKTTLARIFAAAIGTTANDLYEIDAASNRGIGDIRELREAVHTLPYHSPYKVYIIDEVHMLTKEAFNAFLKTLEEPPAHVVFILATTEEEKLLDTIKSRCQIFRFHQPSRAVLKETVLDVAKKEKCKLDKDAADLIAIAGDGSFRDALGILEKVIIASSDGQLSSDEVASIIGAPRGELLMEVVHALTKKDVGAGLAAVALATAAGADMKLFMRLLLERVRAVMLLRNLPAQNTEILASFNEEDAKALAAMAASPESPLNSHLLLRLLDAADQTSRASIPHLPLEVAIIDICQKGE</sequence>
<name>A0A1F6FIP5_9BACT</name>
<evidence type="ECO:0000256" key="1">
    <source>
        <dbReference type="ARBA" id="ARBA00006360"/>
    </source>
</evidence>
<accession>A0A1F6FIP5</accession>
<dbReference type="Pfam" id="PF22608">
    <property type="entry name" value="DNAX_ATPase_lid"/>
    <property type="match status" value="1"/>
</dbReference>
<dbReference type="GO" id="GO:0006261">
    <property type="term" value="P:DNA-templated DNA replication"/>
    <property type="evidence" value="ECO:0007669"/>
    <property type="project" value="TreeGrafter"/>
</dbReference>
<protein>
    <recommendedName>
        <fullName evidence="9">DNA polymerase III subunit gamma/tau</fullName>
        <ecNumber evidence="9">2.7.7.7</ecNumber>
    </recommendedName>
</protein>
<comment type="similarity">
    <text evidence="1 9">Belongs to the DnaX/STICHEL family.</text>
</comment>
<dbReference type="Gene3D" id="3.40.50.300">
    <property type="entry name" value="P-loop containing nucleotide triphosphate hydrolases"/>
    <property type="match status" value="1"/>
</dbReference>
<evidence type="ECO:0000256" key="8">
    <source>
        <dbReference type="ARBA" id="ARBA00049244"/>
    </source>
</evidence>
<dbReference type="AlphaFoldDB" id="A0A1F6FIP5"/>
<keyword evidence="9" id="KW-0808">Transferase</keyword>
<dbReference type="InterPro" id="IPR003593">
    <property type="entry name" value="AAA+_ATPase"/>
</dbReference>
<evidence type="ECO:0000313" key="11">
    <source>
        <dbReference type="EMBL" id="OGG85733.1"/>
    </source>
</evidence>
<dbReference type="GO" id="GO:0005524">
    <property type="term" value="F:ATP binding"/>
    <property type="evidence" value="ECO:0007669"/>
    <property type="project" value="UniProtKB-KW"/>
</dbReference>
<dbReference type="CDD" id="cd00009">
    <property type="entry name" value="AAA"/>
    <property type="match status" value="1"/>
</dbReference>
<comment type="catalytic activity">
    <reaction evidence="8 9">
        <text>DNA(n) + a 2'-deoxyribonucleoside 5'-triphosphate = DNA(n+1) + diphosphate</text>
        <dbReference type="Rhea" id="RHEA:22508"/>
        <dbReference type="Rhea" id="RHEA-COMP:17339"/>
        <dbReference type="Rhea" id="RHEA-COMP:17340"/>
        <dbReference type="ChEBI" id="CHEBI:33019"/>
        <dbReference type="ChEBI" id="CHEBI:61560"/>
        <dbReference type="ChEBI" id="CHEBI:173112"/>
        <dbReference type="EC" id="2.7.7.7"/>
    </reaction>
</comment>
<keyword evidence="6 9" id="KW-0067">ATP-binding</keyword>
<dbReference type="InterPro" id="IPR012763">
    <property type="entry name" value="DNA_pol_III_sug/sutau_N"/>
</dbReference>
<dbReference type="Pfam" id="PF13177">
    <property type="entry name" value="DNA_pol3_delta2"/>
    <property type="match status" value="1"/>
</dbReference>
<proteinExistence type="inferred from homology"/>
<dbReference type="EMBL" id="MFMS01000005">
    <property type="protein sequence ID" value="OGG85733.1"/>
    <property type="molecule type" value="Genomic_DNA"/>
</dbReference>
<evidence type="ECO:0000256" key="2">
    <source>
        <dbReference type="ARBA" id="ARBA00022705"/>
    </source>
</evidence>
<dbReference type="InterPro" id="IPR050238">
    <property type="entry name" value="DNA_Rep/Repair_Clamp_Loader"/>
</dbReference>
<gene>
    <name evidence="9" type="primary">dnaX</name>
    <name evidence="11" type="ORF">A2392_03000</name>
</gene>
<dbReference type="SUPFAM" id="SSF52540">
    <property type="entry name" value="P-loop containing nucleoside triphosphate hydrolases"/>
    <property type="match status" value="1"/>
</dbReference>
<evidence type="ECO:0000256" key="4">
    <source>
        <dbReference type="ARBA" id="ARBA00022741"/>
    </source>
</evidence>
<feature type="domain" description="AAA+ ATPase" evidence="10">
    <location>
        <begin position="38"/>
        <end position="159"/>
    </location>
</feature>
<dbReference type="InterPro" id="IPR045085">
    <property type="entry name" value="HLD_clamp_pol_III_gamma_tau"/>
</dbReference>
<keyword evidence="4 9" id="KW-0547">Nucleotide-binding</keyword>
<keyword evidence="7 9" id="KW-0239">DNA-directed DNA polymerase</keyword>
<dbReference type="Pfam" id="PF12169">
    <property type="entry name" value="DNA_pol3_gamma3"/>
    <property type="match status" value="1"/>
</dbReference>
<keyword evidence="9" id="KW-0548">Nucleotidyltransferase</keyword>
<keyword evidence="5" id="KW-0862">Zinc</keyword>
<evidence type="ECO:0000256" key="7">
    <source>
        <dbReference type="ARBA" id="ARBA00022932"/>
    </source>
</evidence>
<organism evidence="11 12">
    <name type="scientific">Candidatus Kaiserbacteria bacterium RIFOXYB1_FULL_46_14</name>
    <dbReference type="NCBI Taxonomy" id="1798531"/>
    <lineage>
        <taxon>Bacteria</taxon>
        <taxon>Candidatus Kaiseribacteriota</taxon>
    </lineage>
</organism>
<dbReference type="Proteomes" id="UP000177395">
    <property type="component" value="Unassembled WGS sequence"/>
</dbReference>
<dbReference type="InterPro" id="IPR027417">
    <property type="entry name" value="P-loop_NTPase"/>
</dbReference>
<dbReference type="PANTHER" id="PTHR11669">
    <property type="entry name" value="REPLICATION FACTOR C / DNA POLYMERASE III GAMMA-TAU SUBUNIT"/>
    <property type="match status" value="1"/>
</dbReference>
<comment type="caution">
    <text evidence="11">The sequence shown here is derived from an EMBL/GenBank/DDBJ whole genome shotgun (WGS) entry which is preliminary data.</text>
</comment>
<dbReference type="Gene3D" id="1.20.272.10">
    <property type="match status" value="1"/>
</dbReference>
<evidence type="ECO:0000256" key="5">
    <source>
        <dbReference type="ARBA" id="ARBA00022833"/>
    </source>
</evidence>
<evidence type="ECO:0000259" key="10">
    <source>
        <dbReference type="SMART" id="SM00382"/>
    </source>
</evidence>
<evidence type="ECO:0000256" key="9">
    <source>
        <dbReference type="RuleBase" id="RU364063"/>
    </source>
</evidence>
<dbReference type="GO" id="GO:0046872">
    <property type="term" value="F:metal ion binding"/>
    <property type="evidence" value="ECO:0007669"/>
    <property type="project" value="UniProtKB-KW"/>
</dbReference>
<evidence type="ECO:0000256" key="6">
    <source>
        <dbReference type="ARBA" id="ARBA00022840"/>
    </source>
</evidence>
<dbReference type="STRING" id="1798531.A2392_03000"/>
<dbReference type="GO" id="GO:0009360">
    <property type="term" value="C:DNA polymerase III complex"/>
    <property type="evidence" value="ECO:0007669"/>
    <property type="project" value="InterPro"/>
</dbReference>
<dbReference type="EC" id="2.7.7.7" evidence="9"/>